<evidence type="ECO:0000256" key="1">
    <source>
        <dbReference type="SAM" id="MobiDB-lite"/>
    </source>
</evidence>
<feature type="region of interest" description="Disordered" evidence="1">
    <location>
        <begin position="433"/>
        <end position="464"/>
    </location>
</feature>
<feature type="compositionally biased region" description="Polar residues" evidence="1">
    <location>
        <begin position="118"/>
        <end position="128"/>
    </location>
</feature>
<keyword evidence="3" id="KW-1185">Reference proteome</keyword>
<feature type="compositionally biased region" description="Polar residues" evidence="1">
    <location>
        <begin position="352"/>
        <end position="362"/>
    </location>
</feature>
<sequence>RQKRWKEVKKYLQVDHVGVREAVRKIPPPVFAKWVERGGREFEEVFEREWNRREREMMDMFRKEIQSSTHLPARREGSLDVLPPRGLWDPEPGSGDALCESGSSEGAVSSTQEERSFQQEAVSQTQTPERVEGEDVLPKNKMQQVFEKWIKEGGTQWKEVFEQEWNRREKMIMDMVRKTIQYHNPLPARRQSSKDYPPHMGGDTHSEPDTNDVAQACVKMYEFLREKHCGNSAQVSGYETSLEVSATETSKHIRPPRKRRRSKSLSPLSNLYREEELLDKLGLDFLKRKDSKRQIPGVPPPANFKKVFERECSRRESIMMLKKTKEHNLFTGKRGSEEAPPPVRSGDALCESGSSEGAVSSTQEERSFQQEAVSQTQTPEGVEGGEDVFHENKMQQVFEKWIKEGGTTFKEVFEREWNRREREMMDMFRKEIQSSTPLPARREGSLDALPPNVGGDTHSEPDTYDVAQACVKVYDWLREKHPGNSAQVSGHETSPAV</sequence>
<feature type="region of interest" description="Disordered" evidence="1">
    <location>
        <begin position="244"/>
        <end position="266"/>
    </location>
</feature>
<feature type="compositionally biased region" description="Basic and acidic residues" evidence="1">
    <location>
        <begin position="192"/>
        <end position="208"/>
    </location>
</feature>
<dbReference type="EMBL" id="JAFBMS010000135">
    <property type="protein sequence ID" value="KAG9334879.1"/>
    <property type="molecule type" value="Genomic_DNA"/>
</dbReference>
<feature type="compositionally biased region" description="Polar residues" evidence="1">
    <location>
        <begin position="101"/>
        <end position="111"/>
    </location>
</feature>
<comment type="caution">
    <text evidence="2">The sequence shown here is derived from an EMBL/GenBank/DDBJ whole genome shotgun (WGS) entry which is preliminary data.</text>
</comment>
<name>A0A8T2N353_9TELE</name>
<evidence type="ECO:0000313" key="2">
    <source>
        <dbReference type="EMBL" id="KAG9334879.1"/>
    </source>
</evidence>
<feature type="region of interest" description="Disordered" evidence="1">
    <location>
        <begin position="188"/>
        <end position="210"/>
    </location>
</feature>
<proteinExistence type="predicted"/>
<accession>A0A8T2N353</accession>
<protein>
    <submittedName>
        <fullName evidence="2">Uncharacterized protein</fullName>
    </submittedName>
</protein>
<feature type="compositionally biased region" description="Polar residues" evidence="1">
    <location>
        <begin position="369"/>
        <end position="379"/>
    </location>
</feature>
<feature type="region of interest" description="Disordered" evidence="1">
    <location>
        <begin position="66"/>
        <end position="134"/>
    </location>
</feature>
<feature type="compositionally biased region" description="Basic residues" evidence="1">
    <location>
        <begin position="252"/>
        <end position="263"/>
    </location>
</feature>
<feature type="non-terminal residue" evidence="2">
    <location>
        <position position="497"/>
    </location>
</feature>
<feature type="non-terminal residue" evidence="2">
    <location>
        <position position="1"/>
    </location>
</feature>
<evidence type="ECO:0000313" key="3">
    <source>
        <dbReference type="Proteomes" id="UP000824540"/>
    </source>
</evidence>
<reference evidence="2" key="1">
    <citation type="thesis" date="2021" institute="BYU ScholarsArchive" country="Provo, UT, USA">
        <title>Applications of and Algorithms for Genome Assembly and Genomic Analyses with an Emphasis on Marine Teleosts.</title>
        <authorList>
            <person name="Pickett B.D."/>
        </authorList>
    </citation>
    <scope>NUCLEOTIDE SEQUENCE</scope>
    <source>
        <strain evidence="2">HI-2016</strain>
    </source>
</reference>
<feature type="region of interest" description="Disordered" evidence="1">
    <location>
        <begin position="331"/>
        <end position="384"/>
    </location>
</feature>
<gene>
    <name evidence="2" type="ORF">JZ751_006359</name>
</gene>
<organism evidence="2 3">
    <name type="scientific">Albula glossodonta</name>
    <name type="common">roundjaw bonefish</name>
    <dbReference type="NCBI Taxonomy" id="121402"/>
    <lineage>
        <taxon>Eukaryota</taxon>
        <taxon>Metazoa</taxon>
        <taxon>Chordata</taxon>
        <taxon>Craniata</taxon>
        <taxon>Vertebrata</taxon>
        <taxon>Euteleostomi</taxon>
        <taxon>Actinopterygii</taxon>
        <taxon>Neopterygii</taxon>
        <taxon>Teleostei</taxon>
        <taxon>Albuliformes</taxon>
        <taxon>Albulidae</taxon>
        <taxon>Albula</taxon>
    </lineage>
</organism>
<dbReference type="AlphaFoldDB" id="A0A8T2N353"/>
<dbReference type="Proteomes" id="UP000824540">
    <property type="component" value="Unassembled WGS sequence"/>
</dbReference>